<name>K6Z4J6_9ALTE</name>
<dbReference type="EMBL" id="CP003837">
    <property type="protein sequence ID" value="AGH47546.1"/>
    <property type="molecule type" value="Genomic_DNA"/>
</dbReference>
<dbReference type="KEGG" id="gps:C427_5449"/>
<dbReference type="AlphaFoldDB" id="K6Z4J6"/>
<gene>
    <name evidence="1" type="ORF">C427_5449</name>
</gene>
<dbReference type="PATRIC" id="fig|1129794.4.peg.5430"/>
<organism evidence="1 2">
    <name type="scientific">Paraglaciecola psychrophila 170</name>
    <dbReference type="NCBI Taxonomy" id="1129794"/>
    <lineage>
        <taxon>Bacteria</taxon>
        <taxon>Pseudomonadati</taxon>
        <taxon>Pseudomonadota</taxon>
        <taxon>Gammaproteobacteria</taxon>
        <taxon>Alteromonadales</taxon>
        <taxon>Alteromonadaceae</taxon>
        <taxon>Paraglaciecola</taxon>
    </lineage>
</organism>
<evidence type="ECO:0000313" key="1">
    <source>
        <dbReference type="EMBL" id="AGH47546.1"/>
    </source>
</evidence>
<evidence type="ECO:0000313" key="2">
    <source>
        <dbReference type="Proteomes" id="UP000011864"/>
    </source>
</evidence>
<keyword evidence="2" id="KW-1185">Reference proteome</keyword>
<dbReference type="Proteomes" id="UP000011864">
    <property type="component" value="Chromosome"/>
</dbReference>
<proteinExistence type="predicted"/>
<sequence>MTIKLGNKRLTTVQDFNIPFKQIVSSHDKYWQQGSTRN</sequence>
<protein>
    <submittedName>
        <fullName evidence="1">Uncharacterized protein</fullName>
    </submittedName>
</protein>
<reference evidence="1 2" key="1">
    <citation type="journal article" date="2013" name="Genome Announc.">
        <title>Complete Genome Sequence of Glaciecola psychrophila Strain 170T.</title>
        <authorList>
            <person name="Yin J."/>
            <person name="Chen J."/>
            <person name="Liu G."/>
            <person name="Yu Y."/>
            <person name="Song L."/>
            <person name="Wang X."/>
            <person name="Qu X."/>
        </authorList>
    </citation>
    <scope>NUCLEOTIDE SEQUENCE [LARGE SCALE GENOMIC DNA]</scope>
    <source>
        <strain evidence="1 2">170</strain>
    </source>
</reference>
<dbReference type="HOGENOM" id="CLU_3331212_0_0_6"/>
<accession>K6Z4J6</accession>